<dbReference type="GO" id="GO:0000428">
    <property type="term" value="C:DNA-directed RNA polymerase complex"/>
    <property type="evidence" value="ECO:0007669"/>
    <property type="project" value="UniProtKB-KW"/>
</dbReference>
<dbReference type="GO" id="GO:0006351">
    <property type="term" value="P:DNA-templated transcription"/>
    <property type="evidence" value="ECO:0007669"/>
    <property type="project" value="InterPro"/>
</dbReference>
<feature type="region of interest" description="Disordered" evidence="6">
    <location>
        <begin position="1"/>
        <end position="58"/>
    </location>
</feature>
<dbReference type="EMBL" id="JBBPBK010000007">
    <property type="protein sequence ID" value="KAK9281803.1"/>
    <property type="molecule type" value="Genomic_DNA"/>
</dbReference>
<keyword evidence="3" id="KW-0240">DNA-directed RNA polymerase</keyword>
<name>A0AAP0RPY2_LIQFO</name>
<feature type="compositionally biased region" description="Basic residues" evidence="6">
    <location>
        <begin position="12"/>
        <end position="21"/>
    </location>
</feature>
<organism evidence="7 8">
    <name type="scientific">Liquidambar formosana</name>
    <name type="common">Formosan gum</name>
    <dbReference type="NCBI Taxonomy" id="63359"/>
    <lineage>
        <taxon>Eukaryota</taxon>
        <taxon>Viridiplantae</taxon>
        <taxon>Streptophyta</taxon>
        <taxon>Embryophyta</taxon>
        <taxon>Tracheophyta</taxon>
        <taxon>Spermatophyta</taxon>
        <taxon>Magnoliopsida</taxon>
        <taxon>eudicotyledons</taxon>
        <taxon>Gunneridae</taxon>
        <taxon>Pentapetalae</taxon>
        <taxon>Saxifragales</taxon>
        <taxon>Altingiaceae</taxon>
        <taxon>Liquidambar</taxon>
    </lineage>
</organism>
<feature type="compositionally biased region" description="Basic residues" evidence="6">
    <location>
        <begin position="91"/>
        <end position="100"/>
    </location>
</feature>
<keyword evidence="8" id="KW-1185">Reference proteome</keyword>
<dbReference type="AlphaFoldDB" id="A0AAP0RPY2"/>
<evidence type="ECO:0000256" key="4">
    <source>
        <dbReference type="ARBA" id="ARBA00023163"/>
    </source>
</evidence>
<evidence type="ECO:0000256" key="5">
    <source>
        <dbReference type="ARBA" id="ARBA00023242"/>
    </source>
</evidence>
<feature type="region of interest" description="Disordered" evidence="6">
    <location>
        <begin position="252"/>
        <end position="275"/>
    </location>
</feature>
<feature type="compositionally biased region" description="Basic and acidic residues" evidence="6">
    <location>
        <begin position="22"/>
        <end position="44"/>
    </location>
</feature>
<reference evidence="7 8" key="1">
    <citation type="journal article" date="2024" name="Plant J.">
        <title>Genome sequences and population genomics reveal climatic adaptation and genomic divergence between two closely related sweetgum species.</title>
        <authorList>
            <person name="Xu W.Q."/>
            <person name="Ren C.Q."/>
            <person name="Zhang X.Y."/>
            <person name="Comes H.P."/>
            <person name="Liu X.H."/>
            <person name="Li Y.G."/>
            <person name="Kettle C.J."/>
            <person name="Jalonen R."/>
            <person name="Gaisberger H."/>
            <person name="Ma Y.Z."/>
            <person name="Qiu Y.X."/>
        </authorList>
    </citation>
    <scope>NUCLEOTIDE SEQUENCE [LARGE SCALE GENOMIC DNA]</scope>
    <source>
        <strain evidence="7">Hangzhou</strain>
    </source>
</reference>
<keyword evidence="4" id="KW-0804">Transcription</keyword>
<comment type="caution">
    <text evidence="7">The sequence shown here is derived from an EMBL/GenBank/DDBJ whole genome shotgun (WGS) entry which is preliminary data.</text>
</comment>
<comment type="similarity">
    <text evidence="2">Belongs to the eukaryotic RPA49/POLR1E RNA polymerase subunit family.</text>
</comment>
<accession>A0AAP0RPY2</accession>
<comment type="subcellular location">
    <subcellularLocation>
        <location evidence="1">Nucleus</location>
        <location evidence="1">Nucleolus</location>
    </subcellularLocation>
</comment>
<evidence type="ECO:0000256" key="3">
    <source>
        <dbReference type="ARBA" id="ARBA00022478"/>
    </source>
</evidence>
<evidence type="ECO:0000256" key="1">
    <source>
        <dbReference type="ARBA" id="ARBA00004604"/>
    </source>
</evidence>
<dbReference type="GO" id="GO:0003677">
    <property type="term" value="F:DNA binding"/>
    <property type="evidence" value="ECO:0007669"/>
    <property type="project" value="InterPro"/>
</dbReference>
<proteinExistence type="inferred from homology"/>
<feature type="compositionally biased region" description="Basic and acidic residues" evidence="6">
    <location>
        <begin position="101"/>
        <end position="114"/>
    </location>
</feature>
<evidence type="ECO:0000256" key="6">
    <source>
        <dbReference type="SAM" id="MobiDB-lite"/>
    </source>
</evidence>
<sequence length="536" mass="61465">MEPDSDSQIETKKKKRKKLHEKIRVLDEHQDTEPDSETHIETEKKKKKKRKKLHAEVQVLQDELPDRIRVLDEHQDTEPDIETHIETEKEKKKKKKKEKRKKPDTEVQVLRDEQPDTEVQVLQDEQLDTKPDNETQIETEEEEGEELHAKIQVVQEHPDKTAPLVGYFPSGFDPDNRHEPPRVRAFRNRNQPKRVQLVVSPNGSKVDFVGTSYSGAAATGQVCTYALGVLDKETQTLKIVPIASNKIFRLEPRVGGSDSSDKEPSSLLQEEHTAETMENRIRELTQLYGTKKSITRAKKSDALKQKVDASSEQNLDRKMKKVVINKEALESAAAPTARNIPPYDSSATTPQQAYPLDKIILNGEWDYLVDILELSQVGAEVAPNSYPSFVYNRIHKLGEIQDEVEKQQLACIFSYINHLVKFKDQHSLDGSSSAKNHKIPRILRQKFSTMFADSASKWLSAEKNALLISYVLVLTLFADGFRTDLSDIARDLKMSQVKLRTHFEHLGCKFKHENKLLLATLPVPLQFPQLRQRRRR</sequence>
<evidence type="ECO:0000313" key="8">
    <source>
        <dbReference type="Proteomes" id="UP001415857"/>
    </source>
</evidence>
<dbReference type="InterPro" id="IPR009668">
    <property type="entry name" value="RNA_pol-assoc_fac_A49-like"/>
</dbReference>
<feature type="compositionally biased region" description="Basic and acidic residues" evidence="6">
    <location>
        <begin position="259"/>
        <end position="275"/>
    </location>
</feature>
<dbReference type="PANTHER" id="PTHR14440">
    <property type="entry name" value="DNA-DIRECTED RNA POLYMERASE I SUBUNIT RPA49"/>
    <property type="match status" value="1"/>
</dbReference>
<dbReference type="Proteomes" id="UP001415857">
    <property type="component" value="Unassembled WGS sequence"/>
</dbReference>
<dbReference type="GO" id="GO:0005730">
    <property type="term" value="C:nucleolus"/>
    <property type="evidence" value="ECO:0007669"/>
    <property type="project" value="UniProtKB-SubCell"/>
</dbReference>
<feature type="compositionally biased region" description="Basic and acidic residues" evidence="6">
    <location>
        <begin position="71"/>
        <end position="90"/>
    </location>
</feature>
<feature type="region of interest" description="Disordered" evidence="6">
    <location>
        <begin position="71"/>
        <end position="143"/>
    </location>
</feature>
<keyword evidence="5" id="KW-0539">Nucleus</keyword>
<evidence type="ECO:0008006" key="9">
    <source>
        <dbReference type="Google" id="ProtNLM"/>
    </source>
</evidence>
<gene>
    <name evidence="7" type="ORF">L1049_004709</name>
</gene>
<protein>
    <recommendedName>
        <fullName evidence="9">DNA-directed RNA polymerase I subunit rpa49</fullName>
    </recommendedName>
</protein>
<dbReference type="Pfam" id="PF06870">
    <property type="entry name" value="RNA_pol_I_A49"/>
    <property type="match status" value="1"/>
</dbReference>
<evidence type="ECO:0000313" key="7">
    <source>
        <dbReference type="EMBL" id="KAK9281803.1"/>
    </source>
</evidence>
<evidence type="ECO:0000256" key="2">
    <source>
        <dbReference type="ARBA" id="ARBA00009430"/>
    </source>
</evidence>